<sequence length="76" mass="8265">MSELVDDLRLNASFHLLVVEDYISAADRIEELEAALKPFAAIMPSSDKSDVDLEHILIPCSAGDVRRAQAILGVAE</sequence>
<evidence type="ECO:0000313" key="2">
    <source>
        <dbReference type="EMBL" id="CAB4176483.1"/>
    </source>
</evidence>
<gene>
    <name evidence="3" type="ORF">UFOVP1204_72</name>
    <name evidence="1" type="ORF">UFOVP473_29</name>
    <name evidence="2" type="ORF">UFOVP983_29</name>
</gene>
<dbReference type="EMBL" id="LR797150">
    <property type="protein sequence ID" value="CAB4190457.1"/>
    <property type="molecule type" value="Genomic_DNA"/>
</dbReference>
<evidence type="ECO:0000313" key="3">
    <source>
        <dbReference type="EMBL" id="CAB4190457.1"/>
    </source>
</evidence>
<name>A0A6J5R7T6_9CAUD</name>
<dbReference type="EMBL" id="LR796459">
    <property type="protein sequence ID" value="CAB4145725.1"/>
    <property type="molecule type" value="Genomic_DNA"/>
</dbReference>
<proteinExistence type="predicted"/>
<evidence type="ECO:0000313" key="1">
    <source>
        <dbReference type="EMBL" id="CAB4145725.1"/>
    </source>
</evidence>
<dbReference type="EMBL" id="LR796939">
    <property type="protein sequence ID" value="CAB4176483.1"/>
    <property type="molecule type" value="Genomic_DNA"/>
</dbReference>
<organism evidence="3">
    <name type="scientific">uncultured Caudovirales phage</name>
    <dbReference type="NCBI Taxonomy" id="2100421"/>
    <lineage>
        <taxon>Viruses</taxon>
        <taxon>Duplodnaviria</taxon>
        <taxon>Heunggongvirae</taxon>
        <taxon>Uroviricota</taxon>
        <taxon>Caudoviricetes</taxon>
        <taxon>Peduoviridae</taxon>
        <taxon>Maltschvirus</taxon>
        <taxon>Maltschvirus maltsch</taxon>
    </lineage>
</organism>
<accession>A0A6J5R7T6</accession>
<reference evidence="3" key="1">
    <citation type="submission" date="2020-05" db="EMBL/GenBank/DDBJ databases">
        <authorList>
            <person name="Chiriac C."/>
            <person name="Salcher M."/>
            <person name="Ghai R."/>
            <person name="Kavagutti S V."/>
        </authorList>
    </citation>
    <scope>NUCLEOTIDE SEQUENCE</scope>
</reference>
<protein>
    <submittedName>
        <fullName evidence="3">Uncharacterized protein</fullName>
    </submittedName>
</protein>